<dbReference type="Pfam" id="PF14278">
    <property type="entry name" value="TetR_C_8"/>
    <property type="match status" value="1"/>
</dbReference>
<dbReference type="InterPro" id="IPR039532">
    <property type="entry name" value="TetR_C_Firmicutes"/>
</dbReference>
<dbReference type="PANTHER" id="PTHR43479">
    <property type="entry name" value="ACREF/ENVCD OPERON REPRESSOR-RELATED"/>
    <property type="match status" value="1"/>
</dbReference>
<protein>
    <submittedName>
        <fullName evidence="5">TetR family transcriptional regulator C-terminal domain-containing protein</fullName>
    </submittedName>
</protein>
<keyword evidence="1" id="KW-0678">Repressor</keyword>
<accession>A0ABS6JC05</accession>
<organism evidence="5 6">
    <name type="scientific">Evansella tamaricis</name>
    <dbReference type="NCBI Taxonomy" id="2069301"/>
    <lineage>
        <taxon>Bacteria</taxon>
        <taxon>Bacillati</taxon>
        <taxon>Bacillota</taxon>
        <taxon>Bacilli</taxon>
        <taxon>Bacillales</taxon>
        <taxon>Bacillaceae</taxon>
        <taxon>Evansella</taxon>
    </lineage>
</organism>
<evidence type="ECO:0000256" key="1">
    <source>
        <dbReference type="ARBA" id="ARBA00022491"/>
    </source>
</evidence>
<evidence type="ECO:0000313" key="6">
    <source>
        <dbReference type="Proteomes" id="UP000784880"/>
    </source>
</evidence>
<keyword evidence="6" id="KW-1185">Reference proteome</keyword>
<gene>
    <name evidence="5" type="ORF">KS419_05650</name>
</gene>
<comment type="caution">
    <text evidence="5">The sequence shown here is derived from an EMBL/GenBank/DDBJ whole genome shotgun (WGS) entry which is preliminary data.</text>
</comment>
<sequence length="182" mass="22107">MNEKDLRVIKTKNSLETAMMELLRDKPLEKITVTDLCKRSGITRKTFYLHYENVPKYFEEFVCQLLDEMEESLQKATEHHLQSEKLEPQMIHIFEHVYRNKEFYQFIFNSQSTFTYYELFFERIRSIFLHSIESTAEHDELTRYEIAYHSNAILGIIYEWYQEGFQKSVDEMNHLLIKILRV</sequence>
<dbReference type="InterPro" id="IPR050624">
    <property type="entry name" value="HTH-type_Tx_Regulator"/>
</dbReference>
<dbReference type="EMBL" id="JAHQCS010000063">
    <property type="protein sequence ID" value="MBU9711208.1"/>
    <property type="molecule type" value="Genomic_DNA"/>
</dbReference>
<dbReference type="PROSITE" id="PS50977">
    <property type="entry name" value="HTH_TETR_2"/>
    <property type="match status" value="1"/>
</dbReference>
<feature type="DNA-binding region" description="H-T-H motif" evidence="3">
    <location>
        <begin position="32"/>
        <end position="51"/>
    </location>
</feature>
<proteinExistence type="predicted"/>
<dbReference type="RefSeq" id="WP_217065092.1">
    <property type="nucleotide sequence ID" value="NZ_JAHQCS010000063.1"/>
</dbReference>
<name>A0ABS6JC05_9BACI</name>
<evidence type="ECO:0000259" key="4">
    <source>
        <dbReference type="PROSITE" id="PS50977"/>
    </source>
</evidence>
<keyword evidence="2 3" id="KW-0238">DNA-binding</keyword>
<dbReference type="PANTHER" id="PTHR43479:SF7">
    <property type="entry name" value="TETR-FAMILY TRANSCRIPTIONAL REGULATOR"/>
    <property type="match status" value="1"/>
</dbReference>
<dbReference type="InterPro" id="IPR001647">
    <property type="entry name" value="HTH_TetR"/>
</dbReference>
<evidence type="ECO:0000256" key="2">
    <source>
        <dbReference type="ARBA" id="ARBA00023125"/>
    </source>
</evidence>
<dbReference type="Proteomes" id="UP000784880">
    <property type="component" value="Unassembled WGS sequence"/>
</dbReference>
<evidence type="ECO:0000256" key="3">
    <source>
        <dbReference type="PROSITE-ProRule" id="PRU00335"/>
    </source>
</evidence>
<reference evidence="5 6" key="1">
    <citation type="submission" date="2021-06" db="EMBL/GenBank/DDBJ databases">
        <title>Bacillus sp. RD4P76, an endophyte from a halophyte.</title>
        <authorList>
            <person name="Sun J.-Q."/>
        </authorList>
    </citation>
    <scope>NUCLEOTIDE SEQUENCE [LARGE SCALE GENOMIC DNA]</scope>
    <source>
        <strain evidence="5 6">CGMCC 1.15917</strain>
    </source>
</reference>
<evidence type="ECO:0000313" key="5">
    <source>
        <dbReference type="EMBL" id="MBU9711208.1"/>
    </source>
</evidence>
<feature type="domain" description="HTH tetR-type" evidence="4">
    <location>
        <begin position="9"/>
        <end position="69"/>
    </location>
</feature>